<dbReference type="Gene3D" id="1.20.1740.10">
    <property type="entry name" value="Amino acid/polyamine transporter I"/>
    <property type="match status" value="1"/>
</dbReference>
<evidence type="ECO:0000256" key="1">
    <source>
        <dbReference type="ARBA" id="ARBA00004141"/>
    </source>
</evidence>
<dbReference type="OrthoDB" id="10062876at2759"/>
<feature type="compositionally biased region" description="Polar residues" evidence="5">
    <location>
        <begin position="33"/>
        <end position="45"/>
    </location>
</feature>
<feature type="transmembrane region" description="Helical" evidence="6">
    <location>
        <begin position="122"/>
        <end position="144"/>
    </location>
</feature>
<evidence type="ECO:0000256" key="6">
    <source>
        <dbReference type="SAM" id="Phobius"/>
    </source>
</evidence>
<dbReference type="PANTHER" id="PTHR11785">
    <property type="entry name" value="AMINO ACID TRANSPORTER"/>
    <property type="match status" value="1"/>
</dbReference>
<feature type="transmembrane region" description="Helical" evidence="6">
    <location>
        <begin position="235"/>
        <end position="253"/>
    </location>
</feature>
<reference evidence="7" key="2">
    <citation type="submission" date="2014-03" db="EMBL/GenBank/DDBJ databases">
        <title>The whipworm genome and dual-species transcriptomics of an intimate host-pathogen interaction.</title>
        <authorList>
            <person name="Foth B.J."/>
            <person name="Tsai I.J."/>
            <person name="Reid A.J."/>
            <person name="Bancroft A.J."/>
            <person name="Nichol S."/>
            <person name="Tracey A."/>
            <person name="Holroyd N."/>
            <person name="Cotton J.A."/>
            <person name="Stanley E.J."/>
            <person name="Zarowiecki M."/>
            <person name="Liu J.Z."/>
            <person name="Huckvale T."/>
            <person name="Cooper P.J."/>
            <person name="Grencis R.K."/>
            <person name="Berriman M."/>
        </authorList>
    </citation>
    <scope>NUCLEOTIDE SEQUENCE [LARGE SCALE GENOMIC DNA]</scope>
</reference>
<feature type="region of interest" description="Disordered" evidence="5">
    <location>
        <begin position="1"/>
        <end position="46"/>
    </location>
</feature>
<proteinExistence type="predicted"/>
<evidence type="ECO:0000313" key="8">
    <source>
        <dbReference type="Proteomes" id="UP000030665"/>
    </source>
</evidence>
<evidence type="ECO:0000313" key="7">
    <source>
        <dbReference type="EMBL" id="CDW58641.1"/>
    </source>
</evidence>
<reference evidence="7" key="1">
    <citation type="submission" date="2014-01" db="EMBL/GenBank/DDBJ databases">
        <authorList>
            <person name="Aslett M."/>
        </authorList>
    </citation>
    <scope>NUCLEOTIDE SEQUENCE</scope>
</reference>
<keyword evidence="4 6" id="KW-0472">Membrane</keyword>
<keyword evidence="3 6" id="KW-1133">Transmembrane helix</keyword>
<dbReference type="STRING" id="36087.A0A077ZE72"/>
<dbReference type="InterPro" id="IPR002293">
    <property type="entry name" value="AA/rel_permease1"/>
</dbReference>
<gene>
    <name evidence="7" type="ORF">TTRE_0000696501</name>
</gene>
<keyword evidence="8" id="KW-1185">Reference proteome</keyword>
<evidence type="ECO:0000256" key="3">
    <source>
        <dbReference type="ARBA" id="ARBA00022989"/>
    </source>
</evidence>
<keyword evidence="2 6" id="KW-0812">Transmembrane</keyword>
<dbReference type="PANTHER" id="PTHR11785:SF531">
    <property type="entry name" value="LARGE NEUTRAL AMINO ACIDS TRANSPORTER SMALL SUBUNIT 1"/>
    <property type="match status" value="1"/>
</dbReference>
<feature type="transmembrane region" description="Helical" evidence="6">
    <location>
        <begin position="521"/>
        <end position="539"/>
    </location>
</feature>
<feature type="transmembrane region" description="Helical" evidence="6">
    <location>
        <begin position="265"/>
        <end position="284"/>
    </location>
</feature>
<feature type="transmembrane region" description="Helical" evidence="6">
    <location>
        <begin position="92"/>
        <end position="110"/>
    </location>
</feature>
<name>A0A077ZE72_TRITR</name>
<dbReference type="Proteomes" id="UP000030665">
    <property type="component" value="Unassembled WGS sequence"/>
</dbReference>
<feature type="transmembrane region" description="Helical" evidence="6">
    <location>
        <begin position="384"/>
        <end position="412"/>
    </location>
</feature>
<evidence type="ECO:0000256" key="4">
    <source>
        <dbReference type="ARBA" id="ARBA00023136"/>
    </source>
</evidence>
<protein>
    <submittedName>
        <fullName evidence="7">Amino acid permease</fullName>
    </submittedName>
</protein>
<dbReference type="AlphaFoldDB" id="A0A077ZE72"/>
<feature type="transmembrane region" description="Helical" evidence="6">
    <location>
        <begin position="156"/>
        <end position="175"/>
    </location>
</feature>
<dbReference type="GO" id="GO:0016020">
    <property type="term" value="C:membrane"/>
    <property type="evidence" value="ECO:0007669"/>
    <property type="project" value="UniProtKB-SubCell"/>
</dbReference>
<dbReference type="Pfam" id="PF13520">
    <property type="entry name" value="AA_permease_2"/>
    <property type="match status" value="1"/>
</dbReference>
<feature type="transmembrane region" description="Helical" evidence="6">
    <location>
        <begin position="424"/>
        <end position="451"/>
    </location>
</feature>
<sequence>MSFPWKRAFKRRNTSWKDEKPSSSIPLREAVPSVSSEESQAVARSNNEEVLATKADDQPGLVCTVGKDGTKANNLSSNPPGRAVKLQRSITLLNGCTIIVGCIIGSGIFVSPKGVHEYSGSVGLSLILWVFGGFFAALGAYCYSELGTLIRKSGGDYAYITTAFGPFIGFIRLWIEAILHALYGHVRKPTALLQTCIGEMFNFRPCSATITALTFAKYALVPIFGDCNYITPTEPLLACCCLFVLTFINCWSVKMATKIQDVLTYAKIGALILIVLTGLTMLAVRPSVSFENPFEGTSTDPRDISLALYSGLFAYNGWNYLNFIVEELQNPKRNLPLAIAISCTVVTVIYTLTNIAFYAVIPAYSFLDTDATAMTFANKVYGSFAWIMPIFVACSTVGSCNGVILTASRLFFAGAREGHMPQMLTLISIDFLTPTPAILATGILSCLFLALSQDIYQLINCIQIVNWLAVAFATMSLFLLRRSMPNAQRVIKVNLIFPAIFLIGCVFLVIVPIIANPVDTAIGLLIMFTSIPVYILCIWKRPKAFSKLSSKSLPSQKH</sequence>
<dbReference type="GO" id="GO:0015179">
    <property type="term" value="F:L-amino acid transmembrane transporter activity"/>
    <property type="evidence" value="ECO:0007669"/>
    <property type="project" value="TreeGrafter"/>
</dbReference>
<feature type="transmembrane region" description="Helical" evidence="6">
    <location>
        <begin position="457"/>
        <end position="481"/>
    </location>
</feature>
<accession>A0A077ZE72</accession>
<organism evidence="7 8">
    <name type="scientific">Trichuris trichiura</name>
    <name type="common">Whipworm</name>
    <name type="synonym">Trichocephalus trichiurus</name>
    <dbReference type="NCBI Taxonomy" id="36087"/>
    <lineage>
        <taxon>Eukaryota</taxon>
        <taxon>Metazoa</taxon>
        <taxon>Ecdysozoa</taxon>
        <taxon>Nematoda</taxon>
        <taxon>Enoplea</taxon>
        <taxon>Dorylaimia</taxon>
        <taxon>Trichinellida</taxon>
        <taxon>Trichuridae</taxon>
        <taxon>Trichuris</taxon>
    </lineage>
</organism>
<evidence type="ECO:0000256" key="5">
    <source>
        <dbReference type="SAM" id="MobiDB-lite"/>
    </source>
</evidence>
<feature type="transmembrane region" description="Helical" evidence="6">
    <location>
        <begin position="304"/>
        <end position="325"/>
    </location>
</feature>
<comment type="subcellular location">
    <subcellularLocation>
        <location evidence="1">Membrane</location>
        <topology evidence="1">Multi-pass membrane protein</topology>
    </subcellularLocation>
</comment>
<feature type="transmembrane region" description="Helical" evidence="6">
    <location>
        <begin position="337"/>
        <end position="364"/>
    </location>
</feature>
<feature type="transmembrane region" description="Helical" evidence="6">
    <location>
        <begin position="493"/>
        <end position="515"/>
    </location>
</feature>
<dbReference type="PIRSF" id="PIRSF006060">
    <property type="entry name" value="AA_transporter"/>
    <property type="match status" value="1"/>
</dbReference>
<dbReference type="InterPro" id="IPR050598">
    <property type="entry name" value="AminoAcid_Transporter"/>
</dbReference>
<dbReference type="EMBL" id="HG806385">
    <property type="protein sequence ID" value="CDW58641.1"/>
    <property type="molecule type" value="Genomic_DNA"/>
</dbReference>
<evidence type="ECO:0000256" key="2">
    <source>
        <dbReference type="ARBA" id="ARBA00022692"/>
    </source>
</evidence>